<keyword evidence="5" id="KW-1185">Reference proteome</keyword>
<keyword evidence="2" id="KW-0812">Transmembrane</keyword>
<keyword evidence="1" id="KW-0175">Coiled coil</keyword>
<evidence type="ECO:0000259" key="3">
    <source>
        <dbReference type="Pfam" id="PF01145"/>
    </source>
</evidence>
<keyword evidence="2" id="KW-0472">Membrane</keyword>
<feature type="domain" description="Band 7" evidence="3">
    <location>
        <begin position="51"/>
        <end position="233"/>
    </location>
</feature>
<keyword evidence="2" id="KW-1133">Transmembrane helix</keyword>
<feature type="coiled-coil region" evidence="1">
    <location>
        <begin position="207"/>
        <end position="241"/>
    </location>
</feature>
<name>A0A345MGI4_9CAUD</name>
<gene>
    <name evidence="4" type="primary">162</name>
    <name evidence="4" type="ORF">SEA_LUKECAGE_162</name>
</gene>
<evidence type="ECO:0000256" key="1">
    <source>
        <dbReference type="SAM" id="Coils"/>
    </source>
</evidence>
<dbReference type="PANTHER" id="PTHR43327">
    <property type="entry name" value="STOMATIN-LIKE PROTEIN 2, MITOCHONDRIAL"/>
    <property type="match status" value="1"/>
</dbReference>
<dbReference type="RefSeq" id="YP_009840065.1">
    <property type="nucleotide sequence ID" value="NC_048723.1"/>
</dbReference>
<evidence type="ECO:0000313" key="4">
    <source>
        <dbReference type="EMBL" id="AXH69665.1"/>
    </source>
</evidence>
<feature type="transmembrane region" description="Helical" evidence="2">
    <location>
        <begin position="6"/>
        <end position="23"/>
    </location>
</feature>
<dbReference type="GeneID" id="55610150"/>
<dbReference type="Pfam" id="PF01145">
    <property type="entry name" value="Band_7"/>
    <property type="match status" value="1"/>
</dbReference>
<proteinExistence type="predicted"/>
<protein>
    <submittedName>
        <fullName evidence="4">Band-7-like membrane protein</fullName>
    </submittedName>
</protein>
<accession>A0A345MGI4</accession>
<organism evidence="4 5">
    <name type="scientific">Streptomyces phage LukeCage</name>
    <dbReference type="NCBI Taxonomy" id="2283304"/>
    <lineage>
        <taxon>Viruses</taxon>
        <taxon>Duplodnaviria</taxon>
        <taxon>Heunggongvirae</taxon>
        <taxon>Uroviricota</taxon>
        <taxon>Caudoviricetes</taxon>
        <taxon>Stanwilliamsviridae</taxon>
        <taxon>Boydwoodruffvirinae</taxon>
        <taxon>Karimacvirus</taxon>
        <taxon>Karimacvirus lukecage</taxon>
        <taxon>Streptomyces virus LukeCage</taxon>
    </lineage>
</organism>
<dbReference type="InterPro" id="IPR050710">
    <property type="entry name" value="Band7/mec-2_domain"/>
</dbReference>
<dbReference type="InterPro" id="IPR036013">
    <property type="entry name" value="Band_7/SPFH_dom_sf"/>
</dbReference>
<dbReference type="SMR" id="A0A345MGI4"/>
<dbReference type="KEGG" id="vg:55610150"/>
<dbReference type="Proteomes" id="UP000259834">
    <property type="component" value="Segment"/>
</dbReference>
<dbReference type="EMBL" id="MH590597">
    <property type="protein sequence ID" value="AXH69665.1"/>
    <property type="molecule type" value="Genomic_DNA"/>
</dbReference>
<dbReference type="InterPro" id="IPR001107">
    <property type="entry name" value="Band_7"/>
</dbReference>
<dbReference type="PANTHER" id="PTHR43327:SF10">
    <property type="entry name" value="STOMATIN-LIKE PROTEIN 2, MITOCHONDRIAL"/>
    <property type="match status" value="1"/>
</dbReference>
<dbReference type="SUPFAM" id="SSF117892">
    <property type="entry name" value="Band 7/SPFH domain"/>
    <property type="match status" value="1"/>
</dbReference>
<evidence type="ECO:0000313" key="5">
    <source>
        <dbReference type="Proteomes" id="UP000259834"/>
    </source>
</evidence>
<feature type="transmembrane region" description="Helical" evidence="2">
    <location>
        <begin position="30"/>
        <end position="49"/>
    </location>
</feature>
<reference evidence="4 5" key="1">
    <citation type="submission" date="2018-07" db="EMBL/GenBank/DDBJ databases">
        <authorList>
            <person name="Gillick B.D."/>
            <person name="Moore J."/>
            <person name="Davilla D."/>
            <person name="Asghedom D."/>
            <person name="Smith B.R."/>
            <person name="Klug H."/>
            <person name="Hughes L.E."/>
            <person name="Garlena R.A."/>
            <person name="Russell D.A."/>
            <person name="Pope W.H."/>
            <person name="Jacobs-Sera D."/>
            <person name="Hatfull G.F."/>
        </authorList>
    </citation>
    <scope>NUCLEOTIDE SEQUENCE [LARGE SCALE GENOMIC DNA]</scope>
</reference>
<sequence>MAYLVFAIIMVVIILGGAAGYLFTKDKLGVLVAVGGVAVLGAVSLIWSITSVDSRSVGIQTSFNRYQGTLDSGFQLTAPWTEHEDFTTRIQYLDLDGEKWSDGAPVTFKGGGRGVVFATPRWKIDEASAGKLWNKYKTFDNVQEQLVRSSVKDSFRAVLTDYTPNEARENVREITGAVERDLAKTLTDDGIKIDSISIKDIKLDDRTQASLDKIVQANNDIERARAEQERAKIDAETLKIKEKAGTLSQYGQSDKCLTMMDKWDVKKNGHLPPGFNCNGGQVPFTVTNK</sequence>
<dbReference type="Gene3D" id="3.30.479.30">
    <property type="entry name" value="Band 7 domain"/>
    <property type="match status" value="1"/>
</dbReference>
<evidence type="ECO:0000256" key="2">
    <source>
        <dbReference type="SAM" id="Phobius"/>
    </source>
</evidence>